<evidence type="ECO:0000256" key="3">
    <source>
        <dbReference type="ARBA" id="ARBA00023125"/>
    </source>
</evidence>
<dbReference type="InterPro" id="IPR019734">
    <property type="entry name" value="TPR_rpt"/>
</dbReference>
<keyword evidence="2" id="KW-0805">Transcription regulation</keyword>
<comment type="caution">
    <text evidence="7">The sequence shown here is derived from an EMBL/GenBank/DDBJ whole genome shotgun (WGS) entry which is preliminary data.</text>
</comment>
<evidence type="ECO:0000259" key="6">
    <source>
        <dbReference type="PROSITE" id="PS51755"/>
    </source>
</evidence>
<feature type="DNA-binding region" description="OmpR/PhoB-type" evidence="5">
    <location>
        <begin position="1"/>
        <end position="62"/>
    </location>
</feature>
<dbReference type="Gene3D" id="1.10.10.10">
    <property type="entry name" value="Winged helix-like DNA-binding domain superfamily/Winged helix DNA-binding domain"/>
    <property type="match status" value="1"/>
</dbReference>
<dbReference type="InterPro" id="IPR036388">
    <property type="entry name" value="WH-like_DNA-bd_sf"/>
</dbReference>
<dbReference type="Pfam" id="PF00931">
    <property type="entry name" value="NB-ARC"/>
    <property type="match status" value="1"/>
</dbReference>
<dbReference type="SUPFAM" id="SSF52540">
    <property type="entry name" value="P-loop containing nucleoside triphosphate hydrolases"/>
    <property type="match status" value="1"/>
</dbReference>
<dbReference type="Gene3D" id="1.25.40.10">
    <property type="entry name" value="Tetratricopeptide repeat domain"/>
    <property type="match status" value="2"/>
</dbReference>
<evidence type="ECO:0000256" key="1">
    <source>
        <dbReference type="ARBA" id="ARBA00005820"/>
    </source>
</evidence>
<dbReference type="CDD" id="cd15831">
    <property type="entry name" value="BTAD"/>
    <property type="match status" value="1"/>
</dbReference>
<dbReference type="InterPro" id="IPR051677">
    <property type="entry name" value="AfsR-DnrI-RedD_regulator"/>
</dbReference>
<dbReference type="InterPro" id="IPR005158">
    <property type="entry name" value="BTAD"/>
</dbReference>
<evidence type="ECO:0000313" key="7">
    <source>
        <dbReference type="EMBL" id="GAA4094929.1"/>
    </source>
</evidence>
<gene>
    <name evidence="7" type="ORF">GCM10022214_67210</name>
</gene>
<accession>A0ABP7WRF3</accession>
<comment type="similarity">
    <text evidence="1">Belongs to the AfsR/DnrI/RedD regulatory family.</text>
</comment>
<keyword evidence="8" id="KW-1185">Reference proteome</keyword>
<evidence type="ECO:0000256" key="5">
    <source>
        <dbReference type="PROSITE-ProRule" id="PRU01091"/>
    </source>
</evidence>
<dbReference type="SMART" id="SM01043">
    <property type="entry name" value="BTAD"/>
    <property type="match status" value="1"/>
</dbReference>
<dbReference type="InterPro" id="IPR016032">
    <property type="entry name" value="Sig_transdc_resp-reg_C-effctor"/>
</dbReference>
<reference evidence="8" key="1">
    <citation type="journal article" date="2019" name="Int. J. Syst. Evol. Microbiol.">
        <title>The Global Catalogue of Microorganisms (GCM) 10K type strain sequencing project: providing services to taxonomists for standard genome sequencing and annotation.</title>
        <authorList>
            <consortium name="The Broad Institute Genomics Platform"/>
            <consortium name="The Broad Institute Genome Sequencing Center for Infectious Disease"/>
            <person name="Wu L."/>
            <person name="Ma J."/>
        </authorList>
    </citation>
    <scope>NUCLEOTIDE SEQUENCE [LARGE SCALE GENOMIC DNA]</scope>
    <source>
        <strain evidence="8">JCM 16702</strain>
    </source>
</reference>
<dbReference type="Proteomes" id="UP001500683">
    <property type="component" value="Unassembled WGS sequence"/>
</dbReference>
<evidence type="ECO:0000256" key="2">
    <source>
        <dbReference type="ARBA" id="ARBA00023015"/>
    </source>
</evidence>
<evidence type="ECO:0000313" key="8">
    <source>
        <dbReference type="Proteomes" id="UP001500683"/>
    </source>
</evidence>
<dbReference type="SUPFAM" id="SSF46894">
    <property type="entry name" value="C-terminal effector domain of the bipartite response regulators"/>
    <property type="match status" value="1"/>
</dbReference>
<dbReference type="SUPFAM" id="SSF48452">
    <property type="entry name" value="TPR-like"/>
    <property type="match status" value="3"/>
</dbReference>
<dbReference type="RefSeq" id="WP_344955679.1">
    <property type="nucleotide sequence ID" value="NZ_BAAAZG010000052.1"/>
</dbReference>
<name>A0ABP7WRF3_9ACTN</name>
<dbReference type="InterPro" id="IPR002182">
    <property type="entry name" value="NB-ARC"/>
</dbReference>
<dbReference type="InterPro" id="IPR011990">
    <property type="entry name" value="TPR-like_helical_dom_sf"/>
</dbReference>
<dbReference type="InterPro" id="IPR001867">
    <property type="entry name" value="OmpR/PhoB-type_DNA-bd"/>
</dbReference>
<organism evidence="7 8">
    <name type="scientific">Actinomadura miaoliensis</name>
    <dbReference type="NCBI Taxonomy" id="430685"/>
    <lineage>
        <taxon>Bacteria</taxon>
        <taxon>Bacillati</taxon>
        <taxon>Actinomycetota</taxon>
        <taxon>Actinomycetes</taxon>
        <taxon>Streptosporangiales</taxon>
        <taxon>Thermomonosporaceae</taxon>
        <taxon>Actinomadura</taxon>
    </lineage>
</organism>
<protein>
    <submittedName>
        <fullName evidence="7">BTAD domain-containing putative transcriptional regulator</fullName>
    </submittedName>
</protein>
<evidence type="ECO:0000256" key="4">
    <source>
        <dbReference type="ARBA" id="ARBA00023163"/>
    </source>
</evidence>
<sequence length="991" mass="108554">MLLLEANRVVPVSRLVDALWNETPPATAKSQVHISVSALRRLLGRSGAQLIETRSPGYVLRTPDDAVDLKRFEDLAAKGAAAAAEQRLQEATRHYRAALALWRGPAMAGIESRVIRVYATRWDETRLTVLEDCLDLELQLGRHREIIGELSELVAEHPLRERLRAQMMLALYRSGRQADALDVFRAGREILQQELGLDPGKDLRRLESAILASDRSLDLPGGVVRGAAQEWLAATPAPHQLPAATADFTGRDQLIEQVLALLSPDGADDRARRVPVVVLTGKGGVGKTALALIAAHQLQDRYPDGQLFTQMRNGGEQPESSGWLLERFLRSFGIAPAALPAEVADQAALYRSWLAERRVLIVIDDASSVNQVIPLLPGSAQCAVIVTSRNRLAGLEGASQLEVGALDEPSGMALVARLIGRERADAEEDAVRALVELCDNLPLALRIAAAKLAARPHWRISRLVRRLEDERRRLDELDLDGISVRATISFSFESLAADARRLLMLLSLLGPVDFASWVGAPLLDCEVDVAEDTLETLVEAHLVEVRIEEDGPLRYQLHDLVRIYAVERLVDEEPTEARGAALRRLLGCWLFLTAEAHRREYGGDFSVLHGDAERWPLPEATTDDLLKDPLGWFRSEHNALVAAVLQAGQAGLDEVCWDLAMTSVTLFESGSYVDDWRQSHERALAVVRAAGNRRGEAAMLYSLGTVALTGRVHDAAREFGRALELFESLDDVHGRALAQGGLAVVDRLGGMYGPALTRYQTALADFQRVGDLIGEAHMLRDMAQIHIDWRHFDIAERFLGQAYEVCRKLGARRVTAQIEYELAELSLHRGHLDKAEETFGSVWEIAGQGGDIVGQAYALLGLGVVRSRQGLHGQAEADLEDAVNLADDTGDLLLRGRALLALAEIDFDRDKVDHAMRRLNEALGALSDLGSAAVWRARVLEMVGRLHEHEGRTDAAEQAWRAAASLAGDADPTLAGQLSTALSRVAGHVQD</sequence>
<keyword evidence="3 5" id="KW-0238">DNA-binding</keyword>
<feature type="domain" description="OmpR/PhoB-type" evidence="6">
    <location>
        <begin position="1"/>
        <end position="62"/>
    </location>
</feature>
<dbReference type="PROSITE" id="PS51755">
    <property type="entry name" value="OMPR_PHOB"/>
    <property type="match status" value="1"/>
</dbReference>
<proteinExistence type="inferred from homology"/>
<dbReference type="SMART" id="SM00028">
    <property type="entry name" value="TPR"/>
    <property type="match status" value="5"/>
</dbReference>
<dbReference type="PANTHER" id="PTHR35807:SF1">
    <property type="entry name" value="TRANSCRIPTIONAL REGULATOR REDD"/>
    <property type="match status" value="1"/>
</dbReference>
<dbReference type="PRINTS" id="PR00364">
    <property type="entry name" value="DISEASERSIST"/>
</dbReference>
<dbReference type="Gene3D" id="3.40.50.300">
    <property type="entry name" value="P-loop containing nucleotide triphosphate hydrolases"/>
    <property type="match status" value="1"/>
</dbReference>
<dbReference type="Pfam" id="PF03704">
    <property type="entry name" value="BTAD"/>
    <property type="match status" value="1"/>
</dbReference>
<dbReference type="InterPro" id="IPR027417">
    <property type="entry name" value="P-loop_NTPase"/>
</dbReference>
<keyword evidence="4" id="KW-0804">Transcription</keyword>
<dbReference type="EMBL" id="BAAAZG010000052">
    <property type="protein sequence ID" value="GAA4094929.1"/>
    <property type="molecule type" value="Genomic_DNA"/>
</dbReference>
<dbReference type="PANTHER" id="PTHR35807">
    <property type="entry name" value="TRANSCRIPTIONAL REGULATOR REDD-RELATED"/>
    <property type="match status" value="1"/>
</dbReference>